<keyword evidence="4" id="KW-1185">Reference proteome</keyword>
<protein>
    <submittedName>
        <fullName evidence="2 3">Uncharacterized protein</fullName>
    </submittedName>
</protein>
<dbReference type="RefSeq" id="XP_005823841.1">
    <property type="nucleotide sequence ID" value="XM_005823784.1"/>
</dbReference>
<dbReference type="HOGENOM" id="CLU_510574_0_0_1"/>
<sequence length="534" mass="60476">MYIQWEELLELLWEGSRRRSRERRARGGRRSIESGLDQPSLADLSPSDAHDAPLEAQTLHGTSSVSLSIPHTVIFKGGHLQSWYFSQNGEIKKKRKANLTKKNVIDEFLKLSHPGQYVAILLVTQEGNDGIFTTQRRNLEEFAFSKLVKAAFTTHFTGIIQQYVSGELRELLPWVKNPPPDPRLVGQGVLECQWSKTSNTIIIRCESELAALSHFCSKVKGKDGRMREKRISSIIHLNYEFVDSHTQRANILKDLRRASDSLDEQQRGVSSPSMMDSRASLFADLRAATRNKEQERIPQIGGTDFLAYGKGCVISMHERDKVLAASKAVNELIANSLTARGESPTLVSLLAHFKLSDRGRLQLHWGTAVLSVPSEHEHVRTFVPGDPESRWYVEVLQAVSLDSFSFLRFANLQDDVRKNVIKSLDYRAVSMDLSEWFHFLRVLKLLPARLTKEEATSLFRKAISSSKEENTDANEMSFIEFKRALRLLASLLQLDWEPVELAGKISHLLLHRRFFQQNASGSPGEQSIAVTQFL</sequence>
<evidence type="ECO:0000313" key="3">
    <source>
        <dbReference type="EnsemblProtists" id="EKX36861"/>
    </source>
</evidence>
<feature type="region of interest" description="Disordered" evidence="1">
    <location>
        <begin position="20"/>
        <end position="51"/>
    </location>
</feature>
<organism evidence="2">
    <name type="scientific">Guillardia theta (strain CCMP2712)</name>
    <name type="common">Cryptophyte</name>
    <dbReference type="NCBI Taxonomy" id="905079"/>
    <lineage>
        <taxon>Eukaryota</taxon>
        <taxon>Cryptophyceae</taxon>
        <taxon>Pyrenomonadales</taxon>
        <taxon>Geminigeraceae</taxon>
        <taxon>Guillardia</taxon>
    </lineage>
</organism>
<dbReference type="KEGG" id="gtt:GUITHDRAFT_145368"/>
<accession>L1IKV6</accession>
<dbReference type="EnsemblProtists" id="EKX36861">
    <property type="protein sequence ID" value="EKX36861"/>
    <property type="gene ID" value="GUITHDRAFT_145368"/>
</dbReference>
<dbReference type="Proteomes" id="UP000011087">
    <property type="component" value="Unassembled WGS sequence"/>
</dbReference>
<name>L1IKV6_GUITC</name>
<reference evidence="2 4" key="1">
    <citation type="journal article" date="2012" name="Nature">
        <title>Algal genomes reveal evolutionary mosaicism and the fate of nucleomorphs.</title>
        <authorList>
            <consortium name="DOE Joint Genome Institute"/>
            <person name="Curtis B.A."/>
            <person name="Tanifuji G."/>
            <person name="Burki F."/>
            <person name="Gruber A."/>
            <person name="Irimia M."/>
            <person name="Maruyama S."/>
            <person name="Arias M.C."/>
            <person name="Ball S.G."/>
            <person name="Gile G.H."/>
            <person name="Hirakawa Y."/>
            <person name="Hopkins J.F."/>
            <person name="Kuo A."/>
            <person name="Rensing S.A."/>
            <person name="Schmutz J."/>
            <person name="Symeonidi A."/>
            <person name="Elias M."/>
            <person name="Eveleigh R.J."/>
            <person name="Herman E.K."/>
            <person name="Klute M.J."/>
            <person name="Nakayama T."/>
            <person name="Obornik M."/>
            <person name="Reyes-Prieto A."/>
            <person name="Armbrust E.V."/>
            <person name="Aves S.J."/>
            <person name="Beiko R.G."/>
            <person name="Coutinho P."/>
            <person name="Dacks J.B."/>
            <person name="Durnford D.G."/>
            <person name="Fast N.M."/>
            <person name="Green B.R."/>
            <person name="Grisdale C.J."/>
            <person name="Hempel F."/>
            <person name="Henrissat B."/>
            <person name="Hoppner M.P."/>
            <person name="Ishida K."/>
            <person name="Kim E."/>
            <person name="Koreny L."/>
            <person name="Kroth P.G."/>
            <person name="Liu Y."/>
            <person name="Malik S.B."/>
            <person name="Maier U.G."/>
            <person name="McRose D."/>
            <person name="Mock T."/>
            <person name="Neilson J.A."/>
            <person name="Onodera N.T."/>
            <person name="Poole A.M."/>
            <person name="Pritham E.J."/>
            <person name="Richards T.A."/>
            <person name="Rocap G."/>
            <person name="Roy S.W."/>
            <person name="Sarai C."/>
            <person name="Schaack S."/>
            <person name="Shirato S."/>
            <person name="Slamovits C.H."/>
            <person name="Spencer D.F."/>
            <person name="Suzuki S."/>
            <person name="Worden A.Z."/>
            <person name="Zauner S."/>
            <person name="Barry K."/>
            <person name="Bell C."/>
            <person name="Bharti A.K."/>
            <person name="Crow J.A."/>
            <person name="Grimwood J."/>
            <person name="Kramer R."/>
            <person name="Lindquist E."/>
            <person name="Lucas S."/>
            <person name="Salamov A."/>
            <person name="McFadden G.I."/>
            <person name="Lane C.E."/>
            <person name="Keeling P.J."/>
            <person name="Gray M.W."/>
            <person name="Grigoriev I.V."/>
            <person name="Archibald J.M."/>
        </authorList>
    </citation>
    <scope>NUCLEOTIDE SEQUENCE</scope>
    <source>
        <strain evidence="2 4">CCMP2712</strain>
    </source>
</reference>
<dbReference type="EMBL" id="JH993066">
    <property type="protein sequence ID" value="EKX36861.1"/>
    <property type="molecule type" value="Genomic_DNA"/>
</dbReference>
<evidence type="ECO:0000313" key="4">
    <source>
        <dbReference type="Proteomes" id="UP000011087"/>
    </source>
</evidence>
<proteinExistence type="predicted"/>
<feature type="compositionally biased region" description="Basic residues" evidence="1">
    <location>
        <begin position="20"/>
        <end position="29"/>
    </location>
</feature>
<reference evidence="4" key="2">
    <citation type="submission" date="2012-11" db="EMBL/GenBank/DDBJ databases">
        <authorList>
            <person name="Kuo A."/>
            <person name="Curtis B.A."/>
            <person name="Tanifuji G."/>
            <person name="Burki F."/>
            <person name="Gruber A."/>
            <person name="Irimia M."/>
            <person name="Maruyama S."/>
            <person name="Arias M.C."/>
            <person name="Ball S.G."/>
            <person name="Gile G.H."/>
            <person name="Hirakawa Y."/>
            <person name="Hopkins J.F."/>
            <person name="Rensing S.A."/>
            <person name="Schmutz J."/>
            <person name="Symeonidi A."/>
            <person name="Elias M."/>
            <person name="Eveleigh R.J."/>
            <person name="Herman E.K."/>
            <person name="Klute M.J."/>
            <person name="Nakayama T."/>
            <person name="Obornik M."/>
            <person name="Reyes-Prieto A."/>
            <person name="Armbrust E.V."/>
            <person name="Aves S.J."/>
            <person name="Beiko R.G."/>
            <person name="Coutinho P."/>
            <person name="Dacks J.B."/>
            <person name="Durnford D.G."/>
            <person name="Fast N.M."/>
            <person name="Green B.R."/>
            <person name="Grisdale C."/>
            <person name="Hempe F."/>
            <person name="Henrissat B."/>
            <person name="Hoppner M.P."/>
            <person name="Ishida K.-I."/>
            <person name="Kim E."/>
            <person name="Koreny L."/>
            <person name="Kroth P.G."/>
            <person name="Liu Y."/>
            <person name="Malik S.-B."/>
            <person name="Maier U.G."/>
            <person name="McRose D."/>
            <person name="Mock T."/>
            <person name="Neilson J.A."/>
            <person name="Onodera N.T."/>
            <person name="Poole A.M."/>
            <person name="Pritham E.J."/>
            <person name="Richards T.A."/>
            <person name="Rocap G."/>
            <person name="Roy S.W."/>
            <person name="Sarai C."/>
            <person name="Schaack S."/>
            <person name="Shirato S."/>
            <person name="Slamovits C.H."/>
            <person name="Spencer D.F."/>
            <person name="Suzuki S."/>
            <person name="Worden A.Z."/>
            <person name="Zauner S."/>
            <person name="Barry K."/>
            <person name="Bell C."/>
            <person name="Bharti A.K."/>
            <person name="Crow J.A."/>
            <person name="Grimwood J."/>
            <person name="Kramer R."/>
            <person name="Lindquist E."/>
            <person name="Lucas S."/>
            <person name="Salamov A."/>
            <person name="McFadden G.I."/>
            <person name="Lane C.E."/>
            <person name="Keeling P.J."/>
            <person name="Gray M.W."/>
            <person name="Grigoriev I.V."/>
            <person name="Archibald J.M."/>
        </authorList>
    </citation>
    <scope>NUCLEOTIDE SEQUENCE</scope>
    <source>
        <strain evidence="4">CCMP2712</strain>
    </source>
</reference>
<reference evidence="3" key="3">
    <citation type="submission" date="2016-03" db="UniProtKB">
        <authorList>
            <consortium name="EnsemblProtists"/>
        </authorList>
    </citation>
    <scope>IDENTIFICATION</scope>
</reference>
<feature type="non-terminal residue" evidence="2">
    <location>
        <position position="1"/>
    </location>
</feature>
<dbReference type="PaxDb" id="55529-EKX36861"/>
<evidence type="ECO:0000256" key="1">
    <source>
        <dbReference type="SAM" id="MobiDB-lite"/>
    </source>
</evidence>
<dbReference type="AlphaFoldDB" id="L1IKV6"/>
<gene>
    <name evidence="2" type="ORF">GUITHDRAFT_145368</name>
</gene>
<dbReference type="GeneID" id="17293639"/>
<evidence type="ECO:0000313" key="2">
    <source>
        <dbReference type="EMBL" id="EKX36861.1"/>
    </source>
</evidence>